<dbReference type="AlphaFoldDB" id="A0A2W5XEA1"/>
<dbReference type="EMBL" id="QFQZ01000010">
    <property type="protein sequence ID" value="PZR35971.1"/>
    <property type="molecule type" value="Genomic_DNA"/>
</dbReference>
<evidence type="ECO:0000313" key="1">
    <source>
        <dbReference type="EMBL" id="PZR35971.1"/>
    </source>
</evidence>
<dbReference type="RefSeq" id="WP_304274926.1">
    <property type="nucleotide sequence ID" value="NZ_QFQZ01000010.1"/>
</dbReference>
<organism evidence="1 2">
    <name type="scientific">Caulobacter segnis</name>
    <dbReference type="NCBI Taxonomy" id="88688"/>
    <lineage>
        <taxon>Bacteria</taxon>
        <taxon>Pseudomonadati</taxon>
        <taxon>Pseudomonadota</taxon>
        <taxon>Alphaproteobacteria</taxon>
        <taxon>Caulobacterales</taxon>
        <taxon>Caulobacteraceae</taxon>
        <taxon>Caulobacter</taxon>
    </lineage>
</organism>
<evidence type="ECO:0000313" key="2">
    <source>
        <dbReference type="Proteomes" id="UP000249393"/>
    </source>
</evidence>
<reference evidence="1 2" key="1">
    <citation type="submission" date="2017-08" db="EMBL/GenBank/DDBJ databases">
        <title>Infants hospitalized years apart are colonized by the same room-sourced microbial strains.</title>
        <authorList>
            <person name="Brooks B."/>
            <person name="Olm M.R."/>
            <person name="Firek B.A."/>
            <person name="Baker R."/>
            <person name="Thomas B.C."/>
            <person name="Morowitz M.J."/>
            <person name="Banfield J.F."/>
        </authorList>
    </citation>
    <scope>NUCLEOTIDE SEQUENCE [LARGE SCALE GENOMIC DNA]</scope>
    <source>
        <strain evidence="1">S2_003_000_R2_4</strain>
    </source>
</reference>
<proteinExistence type="predicted"/>
<protein>
    <submittedName>
        <fullName evidence="1">Uncharacterized protein</fullName>
    </submittedName>
</protein>
<name>A0A2W5XEA1_9CAUL</name>
<dbReference type="Proteomes" id="UP000249393">
    <property type="component" value="Unassembled WGS sequence"/>
</dbReference>
<comment type="caution">
    <text evidence="1">The sequence shown here is derived from an EMBL/GenBank/DDBJ whole genome shotgun (WGS) entry which is preliminary data.</text>
</comment>
<accession>A0A2W5XEA1</accession>
<sequence>MVSTSDEGILTEYMVSYWSMKHEKIDRPTKLLETLYIAERYRAGESLQAARSAYDHAIWNGVPISEMDQRLADLDQFMRDLVRERAAQWGQPH</sequence>
<gene>
    <name evidence="1" type="ORF">DI526_05115</name>
</gene>